<accession>M2QSN1</accession>
<evidence type="ECO:0000313" key="4">
    <source>
        <dbReference type="Proteomes" id="UP000016930"/>
    </source>
</evidence>
<dbReference type="Gene3D" id="2.40.70.10">
    <property type="entry name" value="Acid Proteases"/>
    <property type="match status" value="2"/>
</dbReference>
<dbReference type="PANTHER" id="PTHR47966:SF51">
    <property type="entry name" value="BETA-SITE APP-CLEAVING ENZYME, ISOFORM A-RELATED"/>
    <property type="match status" value="1"/>
</dbReference>
<organism evidence="3 4">
    <name type="scientific">Ceriporiopsis subvermispora (strain B)</name>
    <name type="common">White-rot fungus</name>
    <name type="synonym">Gelatoporia subvermispora</name>
    <dbReference type="NCBI Taxonomy" id="914234"/>
    <lineage>
        <taxon>Eukaryota</taxon>
        <taxon>Fungi</taxon>
        <taxon>Dikarya</taxon>
        <taxon>Basidiomycota</taxon>
        <taxon>Agaricomycotina</taxon>
        <taxon>Agaricomycetes</taxon>
        <taxon>Polyporales</taxon>
        <taxon>Gelatoporiaceae</taxon>
        <taxon>Gelatoporia</taxon>
    </lineage>
</organism>
<dbReference type="InterPro" id="IPR021109">
    <property type="entry name" value="Peptidase_aspartic_dom_sf"/>
</dbReference>
<dbReference type="InterPro" id="IPR001461">
    <property type="entry name" value="Aspartic_peptidase_A1"/>
</dbReference>
<reference evidence="3 4" key="1">
    <citation type="journal article" date="2012" name="Proc. Natl. Acad. Sci. U.S.A.">
        <title>Comparative genomics of Ceriporiopsis subvermispora and Phanerochaete chrysosporium provide insight into selective ligninolysis.</title>
        <authorList>
            <person name="Fernandez-Fueyo E."/>
            <person name="Ruiz-Duenas F.J."/>
            <person name="Ferreira P."/>
            <person name="Floudas D."/>
            <person name="Hibbett D.S."/>
            <person name="Canessa P."/>
            <person name="Larrondo L.F."/>
            <person name="James T.Y."/>
            <person name="Seelenfreund D."/>
            <person name="Lobos S."/>
            <person name="Polanco R."/>
            <person name="Tello M."/>
            <person name="Honda Y."/>
            <person name="Watanabe T."/>
            <person name="Watanabe T."/>
            <person name="Ryu J.S."/>
            <person name="Kubicek C.P."/>
            <person name="Schmoll M."/>
            <person name="Gaskell J."/>
            <person name="Hammel K.E."/>
            <person name="St John F.J."/>
            <person name="Vanden Wymelenberg A."/>
            <person name="Sabat G."/>
            <person name="Splinter BonDurant S."/>
            <person name="Syed K."/>
            <person name="Yadav J.S."/>
            <person name="Doddapaneni H."/>
            <person name="Subramanian V."/>
            <person name="Lavin J.L."/>
            <person name="Oguiza J.A."/>
            <person name="Perez G."/>
            <person name="Pisabarro A.G."/>
            <person name="Ramirez L."/>
            <person name="Santoyo F."/>
            <person name="Master E."/>
            <person name="Coutinho P.M."/>
            <person name="Henrissat B."/>
            <person name="Lombard V."/>
            <person name="Magnuson J.K."/>
            <person name="Kuees U."/>
            <person name="Hori C."/>
            <person name="Igarashi K."/>
            <person name="Samejima M."/>
            <person name="Held B.W."/>
            <person name="Barry K.W."/>
            <person name="LaButti K.M."/>
            <person name="Lapidus A."/>
            <person name="Lindquist E.A."/>
            <person name="Lucas S.M."/>
            <person name="Riley R."/>
            <person name="Salamov A.A."/>
            <person name="Hoffmeister D."/>
            <person name="Schwenk D."/>
            <person name="Hadar Y."/>
            <person name="Yarden O."/>
            <person name="de Vries R.P."/>
            <person name="Wiebenga A."/>
            <person name="Stenlid J."/>
            <person name="Eastwood D."/>
            <person name="Grigoriev I.V."/>
            <person name="Berka R.M."/>
            <person name="Blanchette R.A."/>
            <person name="Kersten P."/>
            <person name="Martinez A.T."/>
            <person name="Vicuna R."/>
            <person name="Cullen D."/>
        </authorList>
    </citation>
    <scope>NUCLEOTIDE SEQUENCE [LARGE SCALE GENOMIC DNA]</scope>
    <source>
        <strain evidence="3 4">B</strain>
    </source>
</reference>
<dbReference type="InterPro" id="IPR033121">
    <property type="entry name" value="PEPTIDASE_A1"/>
</dbReference>
<sequence length="431" mass="46439">MSDVGKRSTLFETRFTFGAGMDLITKDQARAGKIMQRVHPHGPAHSFNILTTDPDDHNHNNHRRIYQVKVGDGSTAGLDATDANMAYVASIAAGTDLSIGEFLLDIGGSWTVVDASLYTPNMNSVTTGQDVTISYAVGDFIGPEYQESVQIATGETMQTQSISVAANFSALRPRLSREIQGIQGILGLGPSHIEQEAIFSDSAAEEEFGKLLISLTFSQNGLHGTLTFTKPDDSSYTGDLVYVPVTSVLPAADYWGIDLAVSYGGDIPLIPRGTGVIDPSTVLTLLGEQAYEQYKLRVGATEDSETGLLVITQVKHANLQPLIFTIGDTALELPVEAHILPLAITERVGLHPGKIYLAIGSLGHSEGSGPDVIMGYTWLRWFCTVLTRRVRRVVEHSDTHAEKTVTTGKMFVDHIQIAIARAAFAPAATNQ</sequence>
<dbReference type="PANTHER" id="PTHR47966">
    <property type="entry name" value="BETA-SITE APP-CLEAVING ENZYME, ISOFORM A-RELATED"/>
    <property type="match status" value="1"/>
</dbReference>
<dbReference type="CDD" id="cd05471">
    <property type="entry name" value="pepsin_like"/>
    <property type="match status" value="1"/>
</dbReference>
<evidence type="ECO:0000259" key="2">
    <source>
        <dbReference type="PROSITE" id="PS51767"/>
    </source>
</evidence>
<dbReference type="SUPFAM" id="SSF50630">
    <property type="entry name" value="Acid proteases"/>
    <property type="match status" value="1"/>
</dbReference>
<protein>
    <recommendedName>
        <fullName evidence="2">Peptidase A1 domain-containing protein</fullName>
    </recommendedName>
</protein>
<dbReference type="Proteomes" id="UP000016930">
    <property type="component" value="Unassembled WGS sequence"/>
</dbReference>
<dbReference type="InterPro" id="IPR034164">
    <property type="entry name" value="Pepsin-like_dom"/>
</dbReference>
<dbReference type="PROSITE" id="PS51767">
    <property type="entry name" value="PEPTIDASE_A1"/>
    <property type="match status" value="1"/>
</dbReference>
<evidence type="ECO:0000313" key="3">
    <source>
        <dbReference type="EMBL" id="EMD40038.1"/>
    </source>
</evidence>
<dbReference type="STRING" id="914234.M2QSN1"/>
<evidence type="ECO:0000256" key="1">
    <source>
        <dbReference type="ARBA" id="ARBA00007447"/>
    </source>
</evidence>
<dbReference type="EMBL" id="KB445793">
    <property type="protein sequence ID" value="EMD40038.1"/>
    <property type="molecule type" value="Genomic_DNA"/>
</dbReference>
<feature type="domain" description="Peptidase A1" evidence="2">
    <location>
        <begin position="87"/>
        <end position="397"/>
    </location>
</feature>
<dbReference type="AlphaFoldDB" id="M2QSN1"/>
<proteinExistence type="inferred from homology"/>
<dbReference type="OrthoDB" id="10516437at2759"/>
<comment type="similarity">
    <text evidence="1">Belongs to the peptidase A1 family.</text>
</comment>
<gene>
    <name evidence="3" type="ORF">CERSUDRAFT_112261</name>
</gene>
<dbReference type="HOGENOM" id="CLU_038846_0_0_1"/>
<dbReference type="GO" id="GO:0006508">
    <property type="term" value="P:proteolysis"/>
    <property type="evidence" value="ECO:0007669"/>
    <property type="project" value="InterPro"/>
</dbReference>
<dbReference type="Pfam" id="PF00026">
    <property type="entry name" value="Asp"/>
    <property type="match status" value="1"/>
</dbReference>
<dbReference type="GO" id="GO:0004190">
    <property type="term" value="F:aspartic-type endopeptidase activity"/>
    <property type="evidence" value="ECO:0007669"/>
    <property type="project" value="InterPro"/>
</dbReference>
<name>M2QSN1_CERS8</name>
<keyword evidence="4" id="KW-1185">Reference proteome</keyword>